<evidence type="ECO:0000256" key="6">
    <source>
        <dbReference type="ARBA" id="ARBA00022857"/>
    </source>
</evidence>
<dbReference type="Proteomes" id="UP000191285">
    <property type="component" value="Unassembled WGS sequence"/>
</dbReference>
<dbReference type="InterPro" id="IPR036291">
    <property type="entry name" value="NAD(P)-bd_dom_sf"/>
</dbReference>
<keyword evidence="8 12" id="KW-0560">Oxidoreductase</keyword>
<dbReference type="InterPro" id="IPR027533">
    <property type="entry name" value="3_ketoreductase_fungal"/>
</dbReference>
<evidence type="ECO:0000256" key="1">
    <source>
        <dbReference type="ARBA" id="ARBA00005194"/>
    </source>
</evidence>
<evidence type="ECO:0000313" key="14">
    <source>
        <dbReference type="Proteomes" id="UP000191285"/>
    </source>
</evidence>
<comment type="function">
    <text evidence="12">Component of the microsomal membrane bound fatty acid elongation system, which produces the 26-carbon very long-chain fatty acids (VLCFA) from palmitate. Catalyzes the reduction of the 3-ketoacyl-CoA intermediate that is formed in each cycle of fatty acid elongation. VLCFAs serve as precursors for ceramide and sphingolipids.</text>
</comment>
<dbReference type="GO" id="GO:0005789">
    <property type="term" value="C:endoplasmic reticulum membrane"/>
    <property type="evidence" value="ECO:0007669"/>
    <property type="project" value="UniProtKB-SubCell"/>
</dbReference>
<keyword evidence="2 12" id="KW-0444">Lipid biosynthesis</keyword>
<evidence type="ECO:0000256" key="2">
    <source>
        <dbReference type="ARBA" id="ARBA00022516"/>
    </source>
</evidence>
<keyword evidence="3 12" id="KW-0812">Transmembrane</keyword>
<dbReference type="InterPro" id="IPR020904">
    <property type="entry name" value="Sc_DH/Rdtase_CS"/>
</dbReference>
<dbReference type="CDD" id="cd05356">
    <property type="entry name" value="17beta-HSD1_like_SDR_c"/>
    <property type="match status" value="1"/>
</dbReference>
<evidence type="ECO:0000256" key="3">
    <source>
        <dbReference type="ARBA" id="ARBA00022692"/>
    </source>
</evidence>
<evidence type="ECO:0000256" key="9">
    <source>
        <dbReference type="ARBA" id="ARBA00023098"/>
    </source>
</evidence>
<sequence>MRPRMFGVLGVDLPNKLHLFLFTPPTFSIFSPSRISSLMLTMDLSKYTECLSQWPAHIPAGLPTVGALLLLATGGLTVACKVWSFLRVILSLFILPGKPLRSFGPPGSWAVVTGASDGLGKEFALQLARAKFNIVLVSRTESKLVTLAEEITKQYPNVETKTLAMDFSRNSDADYTALSALVSDLDVSILVNNVGLSHSIPVPFAQTPASEMADIITINCTGTLRVTQLVVPGMVQRRRGLILTMGSFGGLLPTPLLATYSGSKAFLQQWSTALGGELASYGIEVELVQAYLITSAMSKIRRASASIPTPRAFVRSVLSKIGRSGGSSSYAYSSSPYWSHGLMAWFLTSVGVMNRFVLGQNKSMHESIRKRALRKAEREAQKKST</sequence>
<keyword evidence="10 12" id="KW-0472">Membrane</keyword>
<dbReference type="GO" id="GO:0030497">
    <property type="term" value="P:fatty acid elongation"/>
    <property type="evidence" value="ECO:0007669"/>
    <property type="project" value="UniProtKB-UniRule"/>
</dbReference>
<dbReference type="Gene3D" id="3.40.50.720">
    <property type="entry name" value="NAD(P)-binding Rossmann-like Domain"/>
    <property type="match status" value="1"/>
</dbReference>
<keyword evidence="9 12" id="KW-0443">Lipid metabolism</keyword>
<evidence type="ECO:0000256" key="5">
    <source>
        <dbReference type="ARBA" id="ARBA00022832"/>
    </source>
</evidence>
<reference evidence="14" key="1">
    <citation type="journal article" date="2017" name="Nat. Microbiol.">
        <title>Global analysis of biosynthetic gene clusters reveals vast potential of secondary metabolite production in Penicillium species.</title>
        <authorList>
            <person name="Nielsen J.C."/>
            <person name="Grijseels S."/>
            <person name="Prigent S."/>
            <person name="Ji B."/>
            <person name="Dainat J."/>
            <person name="Nielsen K.F."/>
            <person name="Frisvad J.C."/>
            <person name="Workman M."/>
            <person name="Nielsen J."/>
        </authorList>
    </citation>
    <scope>NUCLEOTIDE SEQUENCE [LARGE SCALE GENOMIC DNA]</scope>
    <source>
        <strain evidence="14">IBT 24891</strain>
    </source>
</reference>
<dbReference type="OrthoDB" id="5545019at2759"/>
<proteinExistence type="inferred from homology"/>
<comment type="subcellular location">
    <subcellularLocation>
        <location evidence="12">Endoplasmic reticulum membrane</location>
        <topology evidence="12">Single-pass membrane protein</topology>
    </subcellularLocation>
</comment>
<dbReference type="AlphaFoldDB" id="A0A1V6U012"/>
<gene>
    <name evidence="13" type="ORF">PENSTE_c001G06040</name>
</gene>
<keyword evidence="11 12" id="KW-0275">Fatty acid biosynthesis</keyword>
<dbReference type="EC" id="1.1.1.330" evidence="12"/>
<dbReference type="PIRSF" id="PIRSF000126">
    <property type="entry name" value="11-beta-HSD1"/>
    <property type="match status" value="1"/>
</dbReference>
<dbReference type="GO" id="GO:0141040">
    <property type="term" value="F:very-long-chain 3-oxoacyl-CoA reductase activity"/>
    <property type="evidence" value="ECO:0007669"/>
    <property type="project" value="UniProtKB-EC"/>
</dbReference>
<comment type="similarity">
    <text evidence="12">Belongs to the short-chain dehydrogenases/reductases (SDR) family.</text>
</comment>
<dbReference type="GO" id="GO:0030148">
    <property type="term" value="P:sphingolipid biosynthetic process"/>
    <property type="evidence" value="ECO:0007669"/>
    <property type="project" value="UniProtKB-ARBA"/>
</dbReference>
<protein>
    <recommendedName>
        <fullName evidence="12">Very-long-chain 3-oxoacyl-CoA reductase</fullName>
        <ecNumber evidence="12">1.1.1.330</ecNumber>
    </recommendedName>
    <alternativeName>
        <fullName evidence="12">3-ketoacyl-CoA reductase</fullName>
        <shortName evidence="12">3-ketoreductase</shortName>
        <shortName evidence="12">KAR</shortName>
    </alternativeName>
    <alternativeName>
        <fullName evidence="12">Microsomal beta-keto-reductase</fullName>
    </alternativeName>
</protein>
<dbReference type="PRINTS" id="PR00081">
    <property type="entry name" value="GDHRDH"/>
</dbReference>
<evidence type="ECO:0000256" key="12">
    <source>
        <dbReference type="HAMAP-Rule" id="MF_03107"/>
    </source>
</evidence>
<evidence type="ECO:0000256" key="8">
    <source>
        <dbReference type="ARBA" id="ARBA00023002"/>
    </source>
</evidence>
<comment type="caution">
    <text evidence="13">The sequence shown here is derived from an EMBL/GenBank/DDBJ whole genome shotgun (WGS) entry which is preliminary data.</text>
</comment>
<dbReference type="FunFam" id="3.40.50.720:FF:000317">
    <property type="entry name" value="Very-long-chain 3-oxoacyl-CoA reductase"/>
    <property type="match status" value="1"/>
</dbReference>
<dbReference type="Pfam" id="PF00106">
    <property type="entry name" value="adh_short"/>
    <property type="match status" value="1"/>
</dbReference>
<keyword evidence="5 12" id="KW-0276">Fatty acid metabolism</keyword>
<dbReference type="PANTHER" id="PTHR43086:SF2">
    <property type="entry name" value="HYDROXYSTEROID DEHYDROGENASE-LIKE PROTEIN 1"/>
    <property type="match status" value="1"/>
</dbReference>
<evidence type="ECO:0000256" key="4">
    <source>
        <dbReference type="ARBA" id="ARBA00022824"/>
    </source>
</evidence>
<dbReference type="EMBL" id="MLKD01000001">
    <property type="protein sequence ID" value="OQE31173.1"/>
    <property type="molecule type" value="Genomic_DNA"/>
</dbReference>
<dbReference type="HAMAP" id="MF_03107">
    <property type="entry name" value="3_ketoreductase"/>
    <property type="match status" value="1"/>
</dbReference>
<comment type="catalytic activity">
    <reaction evidence="12">
        <text>a very-long-chain (3R)-3-hydroxyacyl-CoA + NADP(+) = a very-long-chain 3-oxoacyl-CoA + NADPH + H(+)</text>
        <dbReference type="Rhea" id="RHEA:48680"/>
        <dbReference type="ChEBI" id="CHEBI:15378"/>
        <dbReference type="ChEBI" id="CHEBI:57783"/>
        <dbReference type="ChEBI" id="CHEBI:58349"/>
        <dbReference type="ChEBI" id="CHEBI:85440"/>
        <dbReference type="ChEBI" id="CHEBI:90725"/>
        <dbReference type="EC" id="1.1.1.330"/>
    </reaction>
</comment>
<dbReference type="SUPFAM" id="SSF51735">
    <property type="entry name" value="NAD(P)-binding Rossmann-fold domains"/>
    <property type="match status" value="1"/>
</dbReference>
<evidence type="ECO:0000313" key="13">
    <source>
        <dbReference type="EMBL" id="OQE31173.1"/>
    </source>
</evidence>
<dbReference type="PANTHER" id="PTHR43086">
    <property type="entry name" value="VERY-LONG-CHAIN 3-OXOOACYL-COA REDUCTASE"/>
    <property type="match status" value="1"/>
</dbReference>
<evidence type="ECO:0000256" key="11">
    <source>
        <dbReference type="ARBA" id="ARBA00023160"/>
    </source>
</evidence>
<name>A0A1V6U012_9EURO</name>
<dbReference type="UniPathway" id="UPA00094"/>
<dbReference type="GO" id="GO:0045703">
    <property type="term" value="F:ketoreductase activity"/>
    <property type="evidence" value="ECO:0007669"/>
    <property type="project" value="UniProtKB-UniRule"/>
</dbReference>
<keyword evidence="7 12" id="KW-1133">Transmembrane helix</keyword>
<comment type="pathway">
    <text evidence="1">Lipid metabolism; fatty acid biosynthesis.</text>
</comment>
<keyword evidence="4 12" id="KW-0256">Endoplasmic reticulum</keyword>
<feature type="binding site" evidence="12">
    <location>
        <position position="247"/>
    </location>
    <ligand>
        <name>substrate</name>
    </ligand>
</feature>
<keyword evidence="14" id="KW-1185">Reference proteome</keyword>
<evidence type="ECO:0000256" key="10">
    <source>
        <dbReference type="ARBA" id="ARBA00023136"/>
    </source>
</evidence>
<feature type="active site" description="Proton acceptor" evidence="12">
    <location>
        <position position="260"/>
    </location>
</feature>
<accession>A0A1V6U012</accession>
<organism evidence="13 14">
    <name type="scientific">Penicillium steckii</name>
    <dbReference type="NCBI Taxonomy" id="303698"/>
    <lineage>
        <taxon>Eukaryota</taxon>
        <taxon>Fungi</taxon>
        <taxon>Dikarya</taxon>
        <taxon>Ascomycota</taxon>
        <taxon>Pezizomycotina</taxon>
        <taxon>Eurotiomycetes</taxon>
        <taxon>Eurotiomycetidae</taxon>
        <taxon>Eurotiales</taxon>
        <taxon>Aspergillaceae</taxon>
        <taxon>Penicillium</taxon>
    </lineage>
</organism>
<keyword evidence="6 12" id="KW-0521">NADP</keyword>
<evidence type="ECO:0000256" key="7">
    <source>
        <dbReference type="ARBA" id="ARBA00022989"/>
    </source>
</evidence>
<dbReference type="InterPro" id="IPR002347">
    <property type="entry name" value="SDR_fam"/>
</dbReference>
<dbReference type="PROSITE" id="PS00061">
    <property type="entry name" value="ADH_SHORT"/>
    <property type="match status" value="1"/>
</dbReference>
<dbReference type="STRING" id="303698.A0A1V6U012"/>